<evidence type="ECO:0000313" key="2">
    <source>
        <dbReference type="EMBL" id="VEL38240.1"/>
    </source>
</evidence>
<feature type="chain" id="PRO_5019086217" description="Secreted protein" evidence="1">
    <location>
        <begin position="17"/>
        <end position="125"/>
    </location>
</feature>
<comment type="caution">
    <text evidence="2">The sequence shown here is derived from an EMBL/GenBank/DDBJ whole genome shotgun (WGS) entry which is preliminary data.</text>
</comment>
<keyword evidence="1" id="KW-0732">Signal</keyword>
<protein>
    <recommendedName>
        <fullName evidence="4">Secreted protein</fullName>
    </recommendedName>
</protein>
<proteinExistence type="predicted"/>
<evidence type="ECO:0000256" key="1">
    <source>
        <dbReference type="SAM" id="SignalP"/>
    </source>
</evidence>
<feature type="signal peptide" evidence="1">
    <location>
        <begin position="1"/>
        <end position="16"/>
    </location>
</feature>
<reference evidence="2" key="1">
    <citation type="submission" date="2018-11" db="EMBL/GenBank/DDBJ databases">
        <authorList>
            <consortium name="Pathogen Informatics"/>
        </authorList>
    </citation>
    <scope>NUCLEOTIDE SEQUENCE</scope>
</reference>
<evidence type="ECO:0008006" key="4">
    <source>
        <dbReference type="Google" id="ProtNLM"/>
    </source>
</evidence>
<accession>A0A448XJK4</accession>
<dbReference type="AlphaFoldDB" id="A0A448XJK4"/>
<organism evidence="2 3">
    <name type="scientific">Protopolystoma xenopodis</name>
    <dbReference type="NCBI Taxonomy" id="117903"/>
    <lineage>
        <taxon>Eukaryota</taxon>
        <taxon>Metazoa</taxon>
        <taxon>Spiralia</taxon>
        <taxon>Lophotrochozoa</taxon>
        <taxon>Platyhelminthes</taxon>
        <taxon>Monogenea</taxon>
        <taxon>Polyopisthocotylea</taxon>
        <taxon>Polystomatidea</taxon>
        <taxon>Polystomatidae</taxon>
        <taxon>Protopolystoma</taxon>
    </lineage>
</organism>
<sequence length="125" mass="13024">MTRLLDHLITTSAAAAAAATTAATATDRSITSAWRHVHSVAPGAGGGETASPAVLANHGALEEMGALGLKSIYECEPISFAYSHRHHHHDHKSPPITAYATRAPFAGKMGPNASLGCRRRIVSFG</sequence>
<name>A0A448XJK4_9PLAT</name>
<evidence type="ECO:0000313" key="3">
    <source>
        <dbReference type="Proteomes" id="UP000784294"/>
    </source>
</evidence>
<dbReference type="Proteomes" id="UP000784294">
    <property type="component" value="Unassembled WGS sequence"/>
</dbReference>
<keyword evidence="3" id="KW-1185">Reference proteome</keyword>
<dbReference type="EMBL" id="CAAALY010257320">
    <property type="protein sequence ID" value="VEL38240.1"/>
    <property type="molecule type" value="Genomic_DNA"/>
</dbReference>
<gene>
    <name evidence="2" type="ORF">PXEA_LOCUS31680</name>
</gene>